<organism evidence="1 2">
    <name type="scientific">Caballeronia pedi</name>
    <dbReference type="NCBI Taxonomy" id="1777141"/>
    <lineage>
        <taxon>Bacteria</taxon>
        <taxon>Pseudomonadati</taxon>
        <taxon>Pseudomonadota</taxon>
        <taxon>Betaproteobacteria</taxon>
        <taxon>Burkholderiales</taxon>
        <taxon>Burkholderiaceae</taxon>
        <taxon>Caballeronia</taxon>
    </lineage>
</organism>
<comment type="caution">
    <text evidence="1">The sequence shown here is derived from an EMBL/GenBank/DDBJ whole genome shotgun (WGS) entry which is preliminary data.</text>
</comment>
<sequence length="35" mass="3882">MFPCRRLSATGILVIHLLMNVMARKVETLRTVGGP</sequence>
<dbReference type="EMBL" id="FCOE02000003">
    <property type="protein sequence ID" value="SAK47941.1"/>
    <property type="molecule type" value="Genomic_DNA"/>
</dbReference>
<dbReference type="Proteomes" id="UP000054911">
    <property type="component" value="Unassembled WGS sequence"/>
</dbReference>
<proteinExistence type="predicted"/>
<accession>A0A157ZR18</accession>
<protein>
    <submittedName>
        <fullName evidence="1">Uncharacterized protein</fullName>
    </submittedName>
</protein>
<keyword evidence="2" id="KW-1185">Reference proteome</keyword>
<dbReference type="STRING" id="1777141.AWB80_01163"/>
<evidence type="ECO:0000313" key="1">
    <source>
        <dbReference type="EMBL" id="SAK47941.1"/>
    </source>
</evidence>
<gene>
    <name evidence="1" type="ORF">AWB80_01163</name>
</gene>
<reference evidence="1" key="1">
    <citation type="submission" date="2016-01" db="EMBL/GenBank/DDBJ databases">
        <authorList>
            <person name="Peeters C."/>
        </authorList>
    </citation>
    <scope>NUCLEOTIDE SEQUENCE [LARGE SCALE GENOMIC DNA]</scope>
    <source>
        <strain evidence="1">LMG 29323</strain>
    </source>
</reference>
<name>A0A157ZR18_9BURK</name>
<evidence type="ECO:0000313" key="2">
    <source>
        <dbReference type="Proteomes" id="UP000054911"/>
    </source>
</evidence>
<dbReference type="AlphaFoldDB" id="A0A157ZR18"/>